<dbReference type="InterPro" id="IPR002781">
    <property type="entry name" value="TM_pro_TauE-like"/>
</dbReference>
<evidence type="ECO:0000256" key="4">
    <source>
        <dbReference type="ARBA" id="ARBA00023136"/>
    </source>
</evidence>
<organism evidence="6 7">
    <name type="scientific">Desulfobulbus propionicus (strain ATCC 33891 / DSM 2032 / VKM B-1956 / 1pr3)</name>
    <dbReference type="NCBI Taxonomy" id="577650"/>
    <lineage>
        <taxon>Bacteria</taxon>
        <taxon>Pseudomonadati</taxon>
        <taxon>Thermodesulfobacteriota</taxon>
        <taxon>Desulfobulbia</taxon>
        <taxon>Desulfobulbales</taxon>
        <taxon>Desulfobulbaceae</taxon>
        <taxon>Desulfobulbus</taxon>
    </lineage>
</organism>
<keyword evidence="4 5" id="KW-0472">Membrane</keyword>
<feature type="transmembrane region" description="Helical" evidence="5">
    <location>
        <begin position="249"/>
        <end position="266"/>
    </location>
</feature>
<reference evidence="6 7" key="1">
    <citation type="journal article" date="2011" name="Stand. Genomic Sci.">
        <title>Complete genome sequence of Desulfobulbus propionicus type strain (1pr3).</title>
        <authorList>
            <person name="Pagani I."/>
            <person name="Lapidus A."/>
            <person name="Nolan M."/>
            <person name="Lucas S."/>
            <person name="Hammon N."/>
            <person name="Deshpande S."/>
            <person name="Cheng J.F."/>
            <person name="Chertkov O."/>
            <person name="Davenport K."/>
            <person name="Tapia R."/>
            <person name="Han C."/>
            <person name="Goodwin L."/>
            <person name="Pitluck S."/>
            <person name="Liolios K."/>
            <person name="Mavromatis K."/>
            <person name="Ivanova N."/>
            <person name="Mikhailova N."/>
            <person name="Pati A."/>
            <person name="Chen A."/>
            <person name="Palaniappan K."/>
            <person name="Land M."/>
            <person name="Hauser L."/>
            <person name="Chang Y.J."/>
            <person name="Jeffries C.D."/>
            <person name="Detter J.C."/>
            <person name="Brambilla E."/>
            <person name="Kannan K.P."/>
            <person name="Djao O.D."/>
            <person name="Rohde M."/>
            <person name="Pukall R."/>
            <person name="Spring S."/>
            <person name="Goker M."/>
            <person name="Sikorski J."/>
            <person name="Woyke T."/>
            <person name="Bristow J."/>
            <person name="Eisen J.A."/>
            <person name="Markowitz V."/>
            <person name="Hugenholtz P."/>
            <person name="Kyrpides N.C."/>
            <person name="Klenk H.P."/>
        </authorList>
    </citation>
    <scope>NUCLEOTIDE SEQUENCE [LARGE SCALE GENOMIC DNA]</scope>
    <source>
        <strain evidence="7">ATCC 33891 / DSM 2032 / 1pr3</strain>
    </source>
</reference>
<dbReference type="Pfam" id="PF01925">
    <property type="entry name" value="TauE"/>
    <property type="match status" value="1"/>
</dbReference>
<dbReference type="EMBL" id="CP002364">
    <property type="protein sequence ID" value="ADW18067.1"/>
    <property type="molecule type" value="Genomic_DNA"/>
</dbReference>
<comment type="similarity">
    <text evidence="5">Belongs to the 4-toluene sulfonate uptake permease (TSUP) (TC 2.A.102) family.</text>
</comment>
<evidence type="ECO:0000256" key="3">
    <source>
        <dbReference type="ARBA" id="ARBA00022989"/>
    </source>
</evidence>
<dbReference type="KEGG" id="dpr:Despr_1919"/>
<dbReference type="GO" id="GO:0005886">
    <property type="term" value="C:plasma membrane"/>
    <property type="evidence" value="ECO:0007669"/>
    <property type="project" value="UniProtKB-SubCell"/>
</dbReference>
<feature type="transmembrane region" description="Helical" evidence="5">
    <location>
        <begin position="147"/>
        <end position="169"/>
    </location>
</feature>
<comment type="subcellular location">
    <subcellularLocation>
        <location evidence="5">Cell membrane</location>
        <topology evidence="5">Multi-pass membrane protein</topology>
    </subcellularLocation>
    <subcellularLocation>
        <location evidence="1">Membrane</location>
        <topology evidence="1">Multi-pass membrane protein</topology>
    </subcellularLocation>
</comment>
<evidence type="ECO:0000313" key="7">
    <source>
        <dbReference type="Proteomes" id="UP000006365"/>
    </source>
</evidence>
<keyword evidence="2 5" id="KW-0812">Transmembrane</keyword>
<accession>A0A7U4DPH9</accession>
<feature type="transmembrane region" description="Helical" evidence="5">
    <location>
        <begin position="175"/>
        <end position="197"/>
    </location>
</feature>
<evidence type="ECO:0000256" key="5">
    <source>
        <dbReference type="RuleBase" id="RU363041"/>
    </source>
</evidence>
<feature type="transmembrane region" description="Helical" evidence="5">
    <location>
        <begin position="209"/>
        <end position="229"/>
    </location>
</feature>
<dbReference type="PANTHER" id="PTHR43483">
    <property type="entry name" value="MEMBRANE TRANSPORTER PROTEIN HI_0806-RELATED"/>
    <property type="match status" value="1"/>
</dbReference>
<name>A0A7U4DPH9_DESPD</name>
<feature type="transmembrane region" description="Helical" evidence="5">
    <location>
        <begin position="108"/>
        <end position="126"/>
    </location>
</feature>
<proteinExistence type="inferred from homology"/>
<dbReference type="RefSeq" id="WP_015724607.1">
    <property type="nucleotide sequence ID" value="NC_014972.1"/>
</dbReference>
<feature type="transmembrane region" description="Helical" evidence="5">
    <location>
        <begin position="82"/>
        <end position="102"/>
    </location>
</feature>
<evidence type="ECO:0000256" key="1">
    <source>
        <dbReference type="ARBA" id="ARBA00004141"/>
    </source>
</evidence>
<feature type="transmembrane region" description="Helical" evidence="5">
    <location>
        <begin position="49"/>
        <end position="70"/>
    </location>
</feature>
<keyword evidence="3 5" id="KW-1133">Transmembrane helix</keyword>
<dbReference type="PANTHER" id="PTHR43483:SF3">
    <property type="entry name" value="MEMBRANE TRANSPORTER PROTEIN HI_0806-RELATED"/>
    <property type="match status" value="1"/>
</dbReference>
<sequence length="267" mass="28115">MTIEIVLMYLVVGLIAGVLAGLLGVGGGVVIVPMLVFCFAKQGVQPDQIMHLALGTSLASIIFTSISSFMSHHRRGAVEWTIVRRIVPGILIGTFLGTFIAARLSTGFLKTFFCVFLYCVATQMLLNKKPKASRELPQTAGMFGVGSTIGVVSALVGIGGGSLSVPFMIWCNVPAHLAVGTSAAIGFPIAIAGAFGFMVNNLHGSGLPAYSLGYVYLPALIGIVCTSIFTAPLGAKLAHALPVDKLKRLFALFLYAVATRMVWSMMS</sequence>
<dbReference type="AlphaFoldDB" id="A0A7U4DPH9"/>
<evidence type="ECO:0000256" key="2">
    <source>
        <dbReference type="ARBA" id="ARBA00022692"/>
    </source>
</evidence>
<keyword evidence="7" id="KW-1185">Reference proteome</keyword>
<evidence type="ECO:0000313" key="6">
    <source>
        <dbReference type="EMBL" id="ADW18067.1"/>
    </source>
</evidence>
<gene>
    <name evidence="6" type="ordered locus">Despr_1919</name>
</gene>
<dbReference type="Proteomes" id="UP000006365">
    <property type="component" value="Chromosome"/>
</dbReference>
<protein>
    <recommendedName>
        <fullName evidence="5">Probable membrane transporter protein</fullName>
    </recommendedName>
</protein>
<feature type="transmembrane region" description="Helical" evidence="5">
    <location>
        <begin position="7"/>
        <end position="37"/>
    </location>
</feature>
<keyword evidence="5" id="KW-1003">Cell membrane</keyword>